<evidence type="ECO:0000259" key="1">
    <source>
        <dbReference type="Pfam" id="PF01548"/>
    </source>
</evidence>
<dbReference type="Proteomes" id="UP000287224">
    <property type="component" value="Unassembled WGS sequence"/>
</dbReference>
<accession>A0A401Z797</accession>
<dbReference type="EMBL" id="BIFQ01000001">
    <property type="protein sequence ID" value="GCE02705.1"/>
    <property type="molecule type" value="Genomic_DNA"/>
</dbReference>
<evidence type="ECO:0000313" key="3">
    <source>
        <dbReference type="Proteomes" id="UP000287224"/>
    </source>
</evidence>
<organism evidence="2 3">
    <name type="scientific">Dictyobacter aurantiacus</name>
    <dbReference type="NCBI Taxonomy" id="1936993"/>
    <lineage>
        <taxon>Bacteria</taxon>
        <taxon>Bacillati</taxon>
        <taxon>Chloroflexota</taxon>
        <taxon>Ktedonobacteria</taxon>
        <taxon>Ktedonobacterales</taxon>
        <taxon>Dictyobacteraceae</taxon>
        <taxon>Dictyobacter</taxon>
    </lineage>
</organism>
<protein>
    <recommendedName>
        <fullName evidence="1">Transposase IS110-like N-terminal domain-containing protein</fullName>
    </recommendedName>
</protein>
<dbReference type="OrthoDB" id="149421at2"/>
<name>A0A401Z797_9CHLR</name>
<keyword evidence="3" id="KW-1185">Reference proteome</keyword>
<dbReference type="RefSeq" id="WP_126594056.1">
    <property type="nucleotide sequence ID" value="NZ_BIFQ01000001.1"/>
</dbReference>
<dbReference type="InterPro" id="IPR002525">
    <property type="entry name" value="Transp_IS110-like_N"/>
</dbReference>
<evidence type="ECO:0000313" key="2">
    <source>
        <dbReference type="EMBL" id="GCE02705.1"/>
    </source>
</evidence>
<dbReference type="AlphaFoldDB" id="A0A401Z797"/>
<dbReference type="GO" id="GO:0003677">
    <property type="term" value="F:DNA binding"/>
    <property type="evidence" value="ECO:0007669"/>
    <property type="project" value="InterPro"/>
</dbReference>
<dbReference type="Pfam" id="PF01548">
    <property type="entry name" value="DEDD_Tnp_IS110"/>
    <property type="match status" value="1"/>
</dbReference>
<feature type="domain" description="Transposase IS110-like N-terminal" evidence="1">
    <location>
        <begin position="24"/>
        <end position="104"/>
    </location>
</feature>
<comment type="caution">
    <text evidence="2">The sequence shown here is derived from an EMBL/GenBank/DDBJ whole genome shotgun (WGS) entry which is preliminary data.</text>
</comment>
<reference evidence="3" key="1">
    <citation type="submission" date="2018-12" db="EMBL/GenBank/DDBJ databases">
        <title>Tengunoibacter tsumagoiensis gen. nov., sp. nov., Dictyobacter kobayashii sp. nov., D. alpinus sp. nov., and D. joshuensis sp. nov. and description of Dictyobacteraceae fam. nov. within the order Ktedonobacterales isolated from Tengu-no-mugimeshi.</title>
        <authorList>
            <person name="Wang C.M."/>
            <person name="Zheng Y."/>
            <person name="Sakai Y."/>
            <person name="Toyoda A."/>
            <person name="Minakuchi Y."/>
            <person name="Abe K."/>
            <person name="Yokota A."/>
            <person name="Yabe S."/>
        </authorList>
    </citation>
    <scope>NUCLEOTIDE SEQUENCE [LARGE SCALE GENOMIC DNA]</scope>
    <source>
        <strain evidence="3">S-27</strain>
    </source>
</reference>
<gene>
    <name evidence="2" type="ORF">KDAU_00340</name>
</gene>
<sequence>MARKAVFQAQLVSLPMLAHETLYVGIDIGKKTHVAGFLSVTLLTRHQRFEHCPALTFENSREGFRSLIDRIRTYVPLTQVQAVLEVTGHYHRALLQYLQEVDIPKSVPPNPRPCSYLALHVVDMLTKNTVVVSFRWPL</sequence>
<proteinExistence type="predicted"/>
<dbReference type="GO" id="GO:0004803">
    <property type="term" value="F:transposase activity"/>
    <property type="evidence" value="ECO:0007669"/>
    <property type="project" value="InterPro"/>
</dbReference>
<dbReference type="GO" id="GO:0006313">
    <property type="term" value="P:DNA transposition"/>
    <property type="evidence" value="ECO:0007669"/>
    <property type="project" value="InterPro"/>
</dbReference>